<sequence length="137" mass="15852">MKKDMPECEFFGADPIEDPNREMFDKIGQFYNIAVSGKNGTVNATVLEQGTICLIDQLMIDIEWAEYEMLPYFLRSGDLESSDIAICQSQNATDINRCVVARGSNTMFRLYLLNHEHHECRRRYVMREQRTSLSSPM</sequence>
<dbReference type="OrthoDB" id="10006218at2759"/>
<evidence type="ECO:0000313" key="1">
    <source>
        <dbReference type="EMBL" id="VDM64088.1"/>
    </source>
</evidence>
<keyword evidence="2" id="KW-1185">Reference proteome</keyword>
<dbReference type="PANTHER" id="PTHR22989:SF10">
    <property type="entry name" value="METHYLTRANSFERASE FKBM DOMAIN-CONTAINING PROTEIN"/>
    <property type="match status" value="1"/>
</dbReference>
<dbReference type="PANTHER" id="PTHR22989">
    <property type="entry name" value="UNCHARACTERIZED DUF13 C.ELEGANS"/>
    <property type="match status" value="1"/>
</dbReference>
<accession>A0A0R3Q0N8</accession>
<organism evidence="3">
    <name type="scientific">Angiostrongylus costaricensis</name>
    <name type="common">Nematode worm</name>
    <dbReference type="NCBI Taxonomy" id="334426"/>
    <lineage>
        <taxon>Eukaryota</taxon>
        <taxon>Metazoa</taxon>
        <taxon>Ecdysozoa</taxon>
        <taxon>Nematoda</taxon>
        <taxon>Chromadorea</taxon>
        <taxon>Rhabditida</taxon>
        <taxon>Rhabditina</taxon>
        <taxon>Rhabditomorpha</taxon>
        <taxon>Strongyloidea</taxon>
        <taxon>Metastrongylidae</taxon>
        <taxon>Angiostrongylus</taxon>
    </lineage>
</organism>
<gene>
    <name evidence="1" type="ORF">ACOC_LOCUS12503</name>
</gene>
<reference evidence="1 2" key="2">
    <citation type="submission" date="2018-11" db="EMBL/GenBank/DDBJ databases">
        <authorList>
            <consortium name="Pathogen Informatics"/>
        </authorList>
    </citation>
    <scope>NUCLEOTIDE SEQUENCE [LARGE SCALE GENOMIC DNA]</scope>
    <source>
        <strain evidence="1 2">Costa Rica</strain>
    </source>
</reference>
<dbReference type="Proteomes" id="UP000267027">
    <property type="component" value="Unassembled WGS sequence"/>
</dbReference>
<reference evidence="3" key="1">
    <citation type="submission" date="2017-02" db="UniProtKB">
        <authorList>
            <consortium name="WormBaseParasite"/>
        </authorList>
    </citation>
    <scope>IDENTIFICATION</scope>
</reference>
<dbReference type="WBParaSite" id="ACOC_0001250201-mRNA-1">
    <property type="protein sequence ID" value="ACOC_0001250201-mRNA-1"/>
    <property type="gene ID" value="ACOC_0001250201"/>
</dbReference>
<proteinExistence type="predicted"/>
<dbReference type="AlphaFoldDB" id="A0A0R3Q0N8"/>
<evidence type="ECO:0000313" key="3">
    <source>
        <dbReference type="WBParaSite" id="ACOC_0001250201-mRNA-1"/>
    </source>
</evidence>
<protein>
    <submittedName>
        <fullName evidence="3">Methyltransf_21 domain-containing protein</fullName>
    </submittedName>
</protein>
<evidence type="ECO:0000313" key="2">
    <source>
        <dbReference type="Proteomes" id="UP000267027"/>
    </source>
</evidence>
<name>A0A0R3Q0N8_ANGCS</name>
<dbReference type="EMBL" id="UYYA01005067">
    <property type="protein sequence ID" value="VDM64088.1"/>
    <property type="molecule type" value="Genomic_DNA"/>
</dbReference>